<dbReference type="Pfam" id="PF07995">
    <property type="entry name" value="GSDH"/>
    <property type="match status" value="1"/>
</dbReference>
<evidence type="ECO:0000259" key="5">
    <source>
        <dbReference type="PROSITE" id="PS50093"/>
    </source>
</evidence>
<evidence type="ECO:0000259" key="6">
    <source>
        <dbReference type="PROSITE" id="PS51007"/>
    </source>
</evidence>
<dbReference type="SUPFAM" id="SSF63829">
    <property type="entry name" value="Calcium-dependent phosphotriesterase"/>
    <property type="match status" value="1"/>
</dbReference>
<dbReference type="PANTHER" id="PTHR19328">
    <property type="entry name" value="HEDGEHOG-INTERACTING PROTEIN"/>
    <property type="match status" value="1"/>
</dbReference>
<protein>
    <submittedName>
        <fullName evidence="7">PQQ-dependent sugar dehydrogenase</fullName>
    </submittedName>
</protein>
<dbReference type="InterPro" id="IPR000601">
    <property type="entry name" value="PKD_dom"/>
</dbReference>
<dbReference type="PANTHER" id="PTHR19328:SF13">
    <property type="entry name" value="HIPL1 PROTEIN"/>
    <property type="match status" value="1"/>
</dbReference>
<dbReference type="InterPro" id="IPR022409">
    <property type="entry name" value="PKD/Chitinase_dom"/>
</dbReference>
<accession>A0A8A4TJ01</accession>
<keyword evidence="2 4" id="KW-0479">Metal-binding</keyword>
<dbReference type="Pfam" id="PF18911">
    <property type="entry name" value="PKD_4"/>
    <property type="match status" value="1"/>
</dbReference>
<keyword evidence="1 4" id="KW-0349">Heme</keyword>
<dbReference type="PROSITE" id="PS51007">
    <property type="entry name" value="CYTC"/>
    <property type="match status" value="1"/>
</dbReference>
<sequence length="855" mass="91381">MTLLFGRGSTAKVWAVILWIALDLTTVVRAQTVSDPNFVVDAIHFGNGMISIEFLPNGSMLVCEKRGVILLFTPDGSGGFNDPTTFADLRSQIDATQESGLLGMAVDPEYDQTRHIYLFYTTNNDERLTRITANASHTAMSPGSETVILDSLPKVHTFHNGGDIQFHPNEPAFIYIALGDDNNLGETDDTPNVQHPDFYEGKILRVNKVDGGGIASNPFYDGNANSIRSRVWAVGFRNPFRVTFHPGTPAEDVLYNSENGNSTDRLSWVKMGSNGAWSAAGDNGGFLDPPDPNHRVMAARPPSQVGIAIADGGPFAPDGPVLYTGNWWPNPPRLFRWSLTGADLDTLVEIPIDGGGPFVDDVVAVDLQFGPDGWLYLSDTGVDEALGGFYALRRVRFIAGTPPDADFTTNPSPATGVVPLNVQFSDQSTVSGGSITDWSWDFGDGNQSSSQNPSHTYTQPGRYQATLEVTSNTGLKDTAEAEVLAYQVASITLDGTIFDGRNLNGNGIAEATELRFYQTDGVTPAPVTGGTGPDANRVAIAAGGIIDTTHDVSLLGDGLVVSAGEPSSDSFHPAWIGIPVQPTVRGFAATLDFYLSDTMITGRALTPRGEPAVIDIGTARGDAQSPLALPGGRDLLVGTPTGVAHRRTTDGLGYYHIAVPSGSGNATFFFDLVGDTNTGTYPSQTHDASITSNQAHPIDYTIGQYSGGATCDDLDGIAETPNIDYASQIQPIWSNNCTGCHDASGSNNGGLNLLTNSFDNLVEQPSSFVPGLTLVTPGRADRSYLFEKVNCGSPQFGNRMRPFEQMDLADQALIRDWIRQLDPSAGCSEGLMLLASDWPDENILSLVTYINSNCR</sequence>
<dbReference type="GO" id="GO:0020037">
    <property type="term" value="F:heme binding"/>
    <property type="evidence" value="ECO:0007669"/>
    <property type="project" value="InterPro"/>
</dbReference>
<dbReference type="Gene3D" id="2.120.10.30">
    <property type="entry name" value="TolB, C-terminal domain"/>
    <property type="match status" value="1"/>
</dbReference>
<dbReference type="InterPro" id="IPR036909">
    <property type="entry name" value="Cyt_c-like_dom_sf"/>
</dbReference>
<dbReference type="KEGG" id="scor:J3U87_26610"/>
<dbReference type="Gene3D" id="2.60.40.10">
    <property type="entry name" value="Immunoglobulins"/>
    <property type="match status" value="1"/>
</dbReference>
<dbReference type="InterPro" id="IPR035986">
    <property type="entry name" value="PKD_dom_sf"/>
</dbReference>
<dbReference type="CDD" id="cd00146">
    <property type="entry name" value="PKD"/>
    <property type="match status" value="1"/>
</dbReference>
<organism evidence="7 8">
    <name type="scientific">Sulfidibacter corallicola</name>
    <dbReference type="NCBI Taxonomy" id="2818388"/>
    <lineage>
        <taxon>Bacteria</taxon>
        <taxon>Pseudomonadati</taxon>
        <taxon>Acidobacteriota</taxon>
        <taxon>Holophagae</taxon>
        <taxon>Acanthopleuribacterales</taxon>
        <taxon>Acanthopleuribacteraceae</taxon>
        <taxon>Sulfidibacter</taxon>
    </lineage>
</organism>
<dbReference type="AlphaFoldDB" id="A0A8A4TJ01"/>
<reference evidence="7" key="1">
    <citation type="submission" date="2021-03" db="EMBL/GenBank/DDBJ databases">
        <title>Acanthopleuribacteraceae sp. M133.</title>
        <authorList>
            <person name="Wang G."/>
        </authorList>
    </citation>
    <scope>NUCLEOTIDE SEQUENCE</scope>
    <source>
        <strain evidence="7">M133</strain>
    </source>
</reference>
<evidence type="ECO:0000256" key="2">
    <source>
        <dbReference type="ARBA" id="ARBA00022723"/>
    </source>
</evidence>
<dbReference type="InterPro" id="IPR012938">
    <property type="entry name" value="Glc/Sorbosone_DH"/>
</dbReference>
<dbReference type="InterPro" id="IPR009056">
    <property type="entry name" value="Cyt_c-like_dom"/>
</dbReference>
<dbReference type="RefSeq" id="WP_237378815.1">
    <property type="nucleotide sequence ID" value="NZ_CP071793.1"/>
</dbReference>
<evidence type="ECO:0000313" key="8">
    <source>
        <dbReference type="Proteomes" id="UP000663929"/>
    </source>
</evidence>
<dbReference type="SUPFAM" id="SSF49299">
    <property type="entry name" value="PKD domain"/>
    <property type="match status" value="1"/>
</dbReference>
<evidence type="ECO:0000256" key="4">
    <source>
        <dbReference type="PROSITE-ProRule" id="PRU00433"/>
    </source>
</evidence>
<feature type="domain" description="Cytochrome c" evidence="6">
    <location>
        <begin position="724"/>
        <end position="854"/>
    </location>
</feature>
<dbReference type="SUPFAM" id="SSF46626">
    <property type="entry name" value="Cytochrome c"/>
    <property type="match status" value="1"/>
</dbReference>
<evidence type="ECO:0000256" key="1">
    <source>
        <dbReference type="ARBA" id="ARBA00022617"/>
    </source>
</evidence>
<keyword evidence="3 4" id="KW-0408">Iron</keyword>
<dbReference type="GO" id="GO:0009055">
    <property type="term" value="F:electron transfer activity"/>
    <property type="evidence" value="ECO:0007669"/>
    <property type="project" value="InterPro"/>
</dbReference>
<dbReference type="PROSITE" id="PS50093">
    <property type="entry name" value="PKD"/>
    <property type="match status" value="1"/>
</dbReference>
<dbReference type="EMBL" id="CP071793">
    <property type="protein sequence ID" value="QTD49174.1"/>
    <property type="molecule type" value="Genomic_DNA"/>
</dbReference>
<evidence type="ECO:0000313" key="7">
    <source>
        <dbReference type="EMBL" id="QTD49174.1"/>
    </source>
</evidence>
<dbReference type="InterPro" id="IPR011042">
    <property type="entry name" value="6-blade_b-propeller_TolB-like"/>
</dbReference>
<proteinExistence type="predicted"/>
<gene>
    <name evidence="7" type="ORF">J3U87_26610</name>
</gene>
<feature type="domain" description="PKD" evidence="5">
    <location>
        <begin position="405"/>
        <end position="483"/>
    </location>
</feature>
<evidence type="ECO:0000256" key="3">
    <source>
        <dbReference type="ARBA" id="ARBA00023004"/>
    </source>
</evidence>
<dbReference type="SMART" id="SM00089">
    <property type="entry name" value="PKD"/>
    <property type="match status" value="1"/>
</dbReference>
<dbReference type="InterPro" id="IPR013783">
    <property type="entry name" value="Ig-like_fold"/>
</dbReference>
<name>A0A8A4TJ01_SULCO</name>
<dbReference type="GO" id="GO:0046872">
    <property type="term" value="F:metal ion binding"/>
    <property type="evidence" value="ECO:0007669"/>
    <property type="project" value="UniProtKB-KW"/>
</dbReference>
<keyword evidence="8" id="KW-1185">Reference proteome</keyword>
<dbReference type="FunFam" id="2.60.40.10:FF:000270">
    <property type="entry name" value="Cell surface protein"/>
    <property type="match status" value="1"/>
</dbReference>
<dbReference type="Proteomes" id="UP000663929">
    <property type="component" value="Chromosome"/>
</dbReference>